<dbReference type="OrthoDB" id="9805629at2"/>
<dbReference type="PANTHER" id="PTHR30481">
    <property type="entry name" value="DNA ADENINE METHYLASE"/>
    <property type="match status" value="1"/>
</dbReference>
<dbReference type="SUPFAM" id="SSF53335">
    <property type="entry name" value="S-adenosyl-L-methionine-dependent methyltransferases"/>
    <property type="match status" value="1"/>
</dbReference>
<dbReference type="InterPro" id="IPR012263">
    <property type="entry name" value="M_m6A_EcoRV"/>
</dbReference>
<keyword evidence="2" id="KW-0808">Transferase</keyword>
<evidence type="ECO:0000256" key="3">
    <source>
        <dbReference type="ARBA" id="ARBA00022691"/>
    </source>
</evidence>
<dbReference type="GO" id="GO:0006298">
    <property type="term" value="P:mismatch repair"/>
    <property type="evidence" value="ECO:0007669"/>
    <property type="project" value="TreeGrafter"/>
</dbReference>
<reference evidence="4 5" key="1">
    <citation type="submission" date="2018-09" db="EMBL/GenBank/DDBJ databases">
        <title>Murine metabolic-syndrome-specific gut microbial biobank.</title>
        <authorList>
            <person name="Liu C."/>
        </authorList>
    </citation>
    <scope>NUCLEOTIDE SEQUENCE [LARGE SCALE GENOMIC DNA]</scope>
    <source>
        <strain evidence="4 5">0.1xD8-82</strain>
    </source>
</reference>
<dbReference type="Pfam" id="PF02086">
    <property type="entry name" value="MethyltransfD12"/>
    <property type="match status" value="1"/>
</dbReference>
<protein>
    <submittedName>
        <fullName evidence="4">DNA adenine methylase</fullName>
    </submittedName>
</protein>
<dbReference type="GO" id="GO:0032259">
    <property type="term" value="P:methylation"/>
    <property type="evidence" value="ECO:0007669"/>
    <property type="project" value="UniProtKB-KW"/>
</dbReference>
<evidence type="ECO:0000313" key="4">
    <source>
        <dbReference type="EMBL" id="RKI94314.1"/>
    </source>
</evidence>
<evidence type="ECO:0000256" key="1">
    <source>
        <dbReference type="ARBA" id="ARBA00022603"/>
    </source>
</evidence>
<dbReference type="AlphaFoldDB" id="A0A3A9ATC6"/>
<dbReference type="Gene3D" id="3.40.50.150">
    <property type="entry name" value="Vaccinia Virus protein VP39"/>
    <property type="match status" value="2"/>
</dbReference>
<sequence>MDAKRVLKYPGSKWNIAKELVRLIPEHHSYLEPYFGSGAVLFNKRPSAIETINDLDSDVTNLFSCIQQDSQRLARLVMTTPFSREVYESQFRGEPEEIYASKFQRAAGFLVKCWQGHGFRTNGYMVGWKNDVVGREKAYALWDWYRLPEWILEIAERLRHVQIENRPALEVIKRFDYPNVFMYLDPAYLLGTRTGKQYKYEMSDADHEELLKMALELKAKVMISGYESDMYNNYLSGWHKKSFKSCAEQGKPRVEVVWMNYESSVQMSLDDFILNTGGCNDKW</sequence>
<dbReference type="PIRSF" id="PIRSF000398">
    <property type="entry name" value="M_m6A_EcoRV"/>
    <property type="match status" value="1"/>
</dbReference>
<dbReference type="EMBL" id="RAYQ01000001">
    <property type="protein sequence ID" value="RKI94314.1"/>
    <property type="molecule type" value="Genomic_DNA"/>
</dbReference>
<dbReference type="GO" id="GO:0009307">
    <property type="term" value="P:DNA restriction-modification system"/>
    <property type="evidence" value="ECO:0007669"/>
    <property type="project" value="InterPro"/>
</dbReference>
<comment type="caution">
    <text evidence="4">The sequence shown here is derived from an EMBL/GenBank/DDBJ whole genome shotgun (WGS) entry which is preliminary data.</text>
</comment>
<keyword evidence="1 4" id="KW-0489">Methyltransferase</keyword>
<keyword evidence="5" id="KW-1185">Reference proteome</keyword>
<evidence type="ECO:0000313" key="5">
    <source>
        <dbReference type="Proteomes" id="UP000280696"/>
    </source>
</evidence>
<name>A0A3A9ATC6_9FIRM</name>
<dbReference type="GO" id="GO:0009007">
    <property type="term" value="F:site-specific DNA-methyltransferase (adenine-specific) activity"/>
    <property type="evidence" value="ECO:0007669"/>
    <property type="project" value="UniProtKB-EC"/>
</dbReference>
<accession>A0A3A9ATC6</accession>
<dbReference type="InterPro" id="IPR029063">
    <property type="entry name" value="SAM-dependent_MTases_sf"/>
</dbReference>
<dbReference type="Proteomes" id="UP000280696">
    <property type="component" value="Unassembled WGS sequence"/>
</dbReference>
<dbReference type="RefSeq" id="WP_120466197.1">
    <property type="nucleotide sequence ID" value="NZ_RAYQ01000001.1"/>
</dbReference>
<gene>
    <name evidence="4" type="ORF">D7V94_01865</name>
</gene>
<dbReference type="PANTHER" id="PTHR30481:SF4">
    <property type="entry name" value="SITE-SPECIFIC DNA-METHYLTRANSFERASE (ADENINE-SPECIFIC)"/>
    <property type="match status" value="1"/>
</dbReference>
<keyword evidence="3" id="KW-0949">S-adenosyl-L-methionine</keyword>
<dbReference type="PRINTS" id="PR00505">
    <property type="entry name" value="D12N6MTFRASE"/>
</dbReference>
<dbReference type="InterPro" id="IPR012327">
    <property type="entry name" value="MeTrfase_D12"/>
</dbReference>
<dbReference type="GO" id="GO:0043565">
    <property type="term" value="F:sequence-specific DNA binding"/>
    <property type="evidence" value="ECO:0007669"/>
    <property type="project" value="TreeGrafter"/>
</dbReference>
<dbReference type="GO" id="GO:1904047">
    <property type="term" value="F:S-adenosyl-L-methionine binding"/>
    <property type="evidence" value="ECO:0007669"/>
    <property type="project" value="TreeGrafter"/>
</dbReference>
<proteinExistence type="predicted"/>
<organism evidence="4 5">
    <name type="scientific">Parablautia intestinalis</name>
    <dbReference type="NCBI Taxonomy" id="2320100"/>
    <lineage>
        <taxon>Bacteria</taxon>
        <taxon>Bacillati</taxon>
        <taxon>Bacillota</taxon>
        <taxon>Clostridia</taxon>
        <taxon>Lachnospirales</taxon>
        <taxon>Lachnospiraceae</taxon>
        <taxon>Parablautia</taxon>
    </lineage>
</organism>
<evidence type="ECO:0000256" key="2">
    <source>
        <dbReference type="ARBA" id="ARBA00022679"/>
    </source>
</evidence>